<reference evidence="1" key="1">
    <citation type="submission" date="2017-06" db="EMBL/GenBank/DDBJ databases">
        <title>Complete sequence of p13E573-HI2.</title>
        <authorList>
            <person name="Jiang X."/>
            <person name="Feng J."/>
            <person name="Zeng L."/>
            <person name="Zhang D."/>
            <person name="Zhan Z."/>
            <person name="Zhao Y."/>
            <person name="Luo W."/>
            <person name="Zhou D."/>
        </authorList>
    </citation>
    <scope>NUCLEOTIDE SEQUENCE</scope>
    <source>
        <strain evidence="1">13E573</strain>
        <plasmid evidence="1">p13E573-HI2</plasmid>
    </source>
</reference>
<dbReference type="AlphaFoldDB" id="A0A2L1KNK2"/>
<dbReference type="EMBL" id="MF344581">
    <property type="protein sequence ID" value="AVE24017.1"/>
    <property type="molecule type" value="Genomic_DNA"/>
</dbReference>
<accession>A0A2L1KNK2</accession>
<keyword evidence="1" id="KW-0614">Plasmid</keyword>
<organism evidence="1">
    <name type="scientific">Enterobacter cloacae</name>
    <dbReference type="NCBI Taxonomy" id="550"/>
    <lineage>
        <taxon>Bacteria</taxon>
        <taxon>Pseudomonadati</taxon>
        <taxon>Pseudomonadota</taxon>
        <taxon>Gammaproteobacteria</taxon>
        <taxon>Enterobacterales</taxon>
        <taxon>Enterobacteriaceae</taxon>
        <taxon>Enterobacter</taxon>
        <taxon>Enterobacter cloacae complex</taxon>
    </lineage>
</organism>
<proteinExistence type="predicted"/>
<geneLocation type="plasmid" evidence="1">
    <name>p13E573-HI2</name>
</geneLocation>
<evidence type="ECO:0000313" key="1">
    <source>
        <dbReference type="EMBL" id="AVE24017.1"/>
    </source>
</evidence>
<sequence>MRFFCWLLQLKVTGKRNVLQVSFAFRWVLYMRIYPVCYFCNGLRLYSIN</sequence>
<protein>
    <submittedName>
        <fullName evidence="1">Uncharacterized protein</fullName>
    </submittedName>
</protein>
<name>A0A2L1KNK2_ENTCL</name>